<name>A0A238XU80_9ACTN</name>
<organism evidence="1 2">
    <name type="scientific">Blastococcus mobilis</name>
    <dbReference type="NCBI Taxonomy" id="1938746"/>
    <lineage>
        <taxon>Bacteria</taxon>
        <taxon>Bacillati</taxon>
        <taxon>Actinomycetota</taxon>
        <taxon>Actinomycetes</taxon>
        <taxon>Geodermatophilales</taxon>
        <taxon>Geodermatophilaceae</taxon>
        <taxon>Blastococcus</taxon>
    </lineage>
</organism>
<dbReference type="AlphaFoldDB" id="A0A238XU80"/>
<gene>
    <name evidence="1" type="ORF">SAMN06272737_1165</name>
</gene>
<accession>A0A238XU80</accession>
<dbReference type="EMBL" id="FZNO01000016">
    <property type="protein sequence ID" value="SNR62262.1"/>
    <property type="molecule type" value="Genomic_DNA"/>
</dbReference>
<protein>
    <submittedName>
        <fullName evidence="1">Uncharacterized protein</fullName>
    </submittedName>
</protein>
<evidence type="ECO:0000313" key="1">
    <source>
        <dbReference type="EMBL" id="SNR62262.1"/>
    </source>
</evidence>
<reference evidence="1 2" key="1">
    <citation type="submission" date="2017-06" db="EMBL/GenBank/DDBJ databases">
        <authorList>
            <person name="Kim H.J."/>
            <person name="Triplett B.A."/>
        </authorList>
    </citation>
    <scope>NUCLEOTIDE SEQUENCE [LARGE SCALE GENOMIC DNA]</scope>
    <source>
        <strain evidence="1 2">DSM 44272</strain>
    </source>
</reference>
<evidence type="ECO:0000313" key="2">
    <source>
        <dbReference type="Proteomes" id="UP000198403"/>
    </source>
</evidence>
<dbReference type="Proteomes" id="UP000198403">
    <property type="component" value="Unassembled WGS sequence"/>
</dbReference>
<dbReference type="RefSeq" id="WP_176445570.1">
    <property type="nucleotide sequence ID" value="NZ_FZNO01000016.1"/>
</dbReference>
<proteinExistence type="predicted"/>
<keyword evidence="2" id="KW-1185">Reference proteome</keyword>
<sequence>MVHRLVVGYGQSADPAAFDAYHREPHTVATGGATFTPFEVQTASAGR</sequence>